<feature type="transmembrane region" description="Helical" evidence="8">
    <location>
        <begin position="470"/>
        <end position="492"/>
    </location>
</feature>
<dbReference type="InterPro" id="IPR036259">
    <property type="entry name" value="MFS_trans_sf"/>
</dbReference>
<protein>
    <submittedName>
        <fullName evidence="9">Peptide MFS transporter</fullName>
    </submittedName>
</protein>
<comment type="subcellular location">
    <subcellularLocation>
        <location evidence="1">Cell membrane</location>
        <topology evidence="1">Multi-pass membrane protein</topology>
    </subcellularLocation>
</comment>
<evidence type="ECO:0000256" key="7">
    <source>
        <dbReference type="ARBA" id="ARBA00023136"/>
    </source>
</evidence>
<comment type="caution">
    <text evidence="9">The sequence shown here is derived from an EMBL/GenBank/DDBJ whole genome shotgun (WGS) entry which is preliminary data.</text>
</comment>
<keyword evidence="4 8" id="KW-0812">Transmembrane</keyword>
<keyword evidence="10" id="KW-1185">Reference proteome</keyword>
<evidence type="ECO:0000256" key="8">
    <source>
        <dbReference type="SAM" id="Phobius"/>
    </source>
</evidence>
<dbReference type="InterPro" id="IPR050171">
    <property type="entry name" value="MFS_Transporters"/>
</dbReference>
<dbReference type="Gene3D" id="1.20.1250.20">
    <property type="entry name" value="MFS general substrate transporter like domains"/>
    <property type="match status" value="1"/>
</dbReference>
<evidence type="ECO:0000256" key="5">
    <source>
        <dbReference type="ARBA" id="ARBA00022856"/>
    </source>
</evidence>
<dbReference type="RefSeq" id="WP_345028122.1">
    <property type="nucleotide sequence ID" value="NZ_BAABEY010000018.1"/>
</dbReference>
<evidence type="ECO:0000313" key="10">
    <source>
        <dbReference type="Proteomes" id="UP001501508"/>
    </source>
</evidence>
<keyword evidence="6 8" id="KW-1133">Transmembrane helix</keyword>
<feature type="transmembrane region" description="Helical" evidence="8">
    <location>
        <begin position="228"/>
        <end position="245"/>
    </location>
</feature>
<evidence type="ECO:0000256" key="4">
    <source>
        <dbReference type="ARBA" id="ARBA00022692"/>
    </source>
</evidence>
<feature type="transmembrane region" description="Helical" evidence="8">
    <location>
        <begin position="119"/>
        <end position="142"/>
    </location>
</feature>
<feature type="transmembrane region" description="Helical" evidence="8">
    <location>
        <begin position="425"/>
        <end position="450"/>
    </location>
</feature>
<feature type="transmembrane region" description="Helical" evidence="8">
    <location>
        <begin position="62"/>
        <end position="83"/>
    </location>
</feature>
<evidence type="ECO:0000313" key="9">
    <source>
        <dbReference type="EMBL" id="GAA4437971.1"/>
    </source>
</evidence>
<proteinExistence type="predicted"/>
<organism evidence="9 10">
    <name type="scientific">Ravibacter arvi</name>
    <dbReference type="NCBI Taxonomy" id="2051041"/>
    <lineage>
        <taxon>Bacteria</taxon>
        <taxon>Pseudomonadati</taxon>
        <taxon>Bacteroidota</taxon>
        <taxon>Cytophagia</taxon>
        <taxon>Cytophagales</taxon>
        <taxon>Spirosomataceae</taxon>
        <taxon>Ravibacter</taxon>
    </lineage>
</organism>
<feature type="transmembrane region" description="Helical" evidence="8">
    <location>
        <begin position="363"/>
        <end position="385"/>
    </location>
</feature>
<feature type="transmembrane region" description="Helical" evidence="8">
    <location>
        <begin position="280"/>
        <end position="298"/>
    </location>
</feature>
<dbReference type="Proteomes" id="UP001501508">
    <property type="component" value="Unassembled WGS sequence"/>
</dbReference>
<feature type="transmembrane region" description="Helical" evidence="8">
    <location>
        <begin position="154"/>
        <end position="174"/>
    </location>
</feature>
<dbReference type="NCBIfam" id="TIGR00924">
    <property type="entry name" value="yjdL_sub1_fam"/>
    <property type="match status" value="1"/>
</dbReference>
<dbReference type="InterPro" id="IPR005279">
    <property type="entry name" value="Dipep/tripep_permease"/>
</dbReference>
<dbReference type="SUPFAM" id="SSF103473">
    <property type="entry name" value="MFS general substrate transporter"/>
    <property type="match status" value="1"/>
</dbReference>
<sequence length="500" mass="54530">MTNSSAETNRFRSANQTASRHPRQLYLLFFTEMWERFSFYGMKALLLAYMVMELRLGEETGYAILGAYAALVYTMPVLGGMLADRLLGGQKAVLFGGILMSLGHLVLALPVAWSFFTGLALIICGNGFFKPNISTMVGGLYADNDPRKDSAFSIFYMGINVGAALGGAVCGWVAHAWSWHAGFGIAGVFMIVGTLIFNFGRKSLGAVGLPPAPAELKEKLGGFLRRDWAVYLLTLLTVPVIIALFHRHELMDKAMPVLGVASILYLLYEAFRLDPEGRRKLLAATVLISFSVVFWAFYEQNAGSLNLFAIRNVDMVVGSVSLPALSVNNFIPPAWVIVLSSVFAWLWLWLSKRGLEPGTSVKFALSFVLVGIGFLTFFMGTGMAVGGKIPLWVLVAGYFFIICGELCISPIGLSMVTKLSPHRMVGLIMGIWFLASALGEFVAAKIGALMAVPEAVVNDPEASLPYYSDILQQIGYYSIGVGVLLLLFTPVLKRWMGAVR</sequence>
<keyword evidence="5" id="KW-0571">Peptide transport</keyword>
<reference evidence="10" key="1">
    <citation type="journal article" date="2019" name="Int. J. Syst. Evol. Microbiol.">
        <title>The Global Catalogue of Microorganisms (GCM) 10K type strain sequencing project: providing services to taxonomists for standard genome sequencing and annotation.</title>
        <authorList>
            <consortium name="The Broad Institute Genomics Platform"/>
            <consortium name="The Broad Institute Genome Sequencing Center for Infectious Disease"/>
            <person name="Wu L."/>
            <person name="Ma J."/>
        </authorList>
    </citation>
    <scope>NUCLEOTIDE SEQUENCE [LARGE SCALE GENOMIC DNA]</scope>
    <source>
        <strain evidence="10">JCM 31920</strain>
    </source>
</reference>
<evidence type="ECO:0000256" key="6">
    <source>
        <dbReference type="ARBA" id="ARBA00022989"/>
    </source>
</evidence>
<dbReference type="CDD" id="cd17346">
    <property type="entry name" value="MFS_DtpA_like"/>
    <property type="match status" value="1"/>
</dbReference>
<evidence type="ECO:0000256" key="1">
    <source>
        <dbReference type="ARBA" id="ARBA00004651"/>
    </source>
</evidence>
<keyword evidence="3" id="KW-1003">Cell membrane</keyword>
<keyword evidence="2" id="KW-0813">Transport</keyword>
<feature type="transmembrane region" description="Helical" evidence="8">
    <location>
        <begin position="391"/>
        <end position="413"/>
    </location>
</feature>
<gene>
    <name evidence="9" type="ORF">GCM10023091_17900</name>
</gene>
<keyword evidence="7 8" id="KW-0472">Membrane</keyword>
<evidence type="ECO:0000256" key="2">
    <source>
        <dbReference type="ARBA" id="ARBA00022448"/>
    </source>
</evidence>
<name>A0ABP8LWM4_9BACT</name>
<dbReference type="EMBL" id="BAABEY010000018">
    <property type="protein sequence ID" value="GAA4437971.1"/>
    <property type="molecule type" value="Genomic_DNA"/>
</dbReference>
<accession>A0ABP8LWM4</accession>
<dbReference type="PROSITE" id="PS01022">
    <property type="entry name" value="PTR2_1"/>
    <property type="match status" value="1"/>
</dbReference>
<keyword evidence="5" id="KW-0653">Protein transport</keyword>
<feature type="transmembrane region" description="Helical" evidence="8">
    <location>
        <begin position="180"/>
        <end position="199"/>
    </location>
</feature>
<dbReference type="Pfam" id="PF00854">
    <property type="entry name" value="PTR2"/>
    <property type="match status" value="1"/>
</dbReference>
<feature type="transmembrane region" description="Helical" evidence="8">
    <location>
        <begin position="330"/>
        <end position="351"/>
    </location>
</feature>
<dbReference type="PANTHER" id="PTHR23517:SF15">
    <property type="entry name" value="PROTON-DEPENDENT OLIGOPEPTIDE FAMILY TRANSPORT PROTEIN"/>
    <property type="match status" value="1"/>
</dbReference>
<dbReference type="InterPro" id="IPR000109">
    <property type="entry name" value="POT_fam"/>
</dbReference>
<dbReference type="InterPro" id="IPR018456">
    <property type="entry name" value="PTR2_symporter_CS"/>
</dbReference>
<evidence type="ECO:0000256" key="3">
    <source>
        <dbReference type="ARBA" id="ARBA00022475"/>
    </source>
</evidence>
<feature type="transmembrane region" description="Helical" evidence="8">
    <location>
        <begin position="92"/>
        <end position="113"/>
    </location>
</feature>
<dbReference type="PANTHER" id="PTHR23517">
    <property type="entry name" value="RESISTANCE PROTEIN MDTM, PUTATIVE-RELATED-RELATED"/>
    <property type="match status" value="1"/>
</dbReference>